<comment type="catalytic activity">
    <reaction evidence="10 12">
        <text>D-sedoheptulose 7-phosphate + D-glyceraldehyde 3-phosphate = D-erythrose 4-phosphate + beta-D-fructose 6-phosphate</text>
        <dbReference type="Rhea" id="RHEA:17053"/>
        <dbReference type="ChEBI" id="CHEBI:16897"/>
        <dbReference type="ChEBI" id="CHEBI:57483"/>
        <dbReference type="ChEBI" id="CHEBI:57634"/>
        <dbReference type="ChEBI" id="CHEBI:59776"/>
        <dbReference type="EC" id="2.2.1.2"/>
    </reaction>
</comment>
<comment type="caution">
    <text evidence="13">The sequence shown here is derived from an EMBL/GenBank/DDBJ whole genome shotgun (WGS) entry which is preliminary data.</text>
</comment>
<sequence length="214" mass="23466">MKFFIDSADIEEIRKAKSYGIVDGVTTNPSLIAKIGTERDETVKDILAESDWPVSIEVISTDTEGMLKEAYEIAKLGKNAVVKIPMTLEGLAAVKELSAKGVKTNVTLIFSANQALLAAKVGANYVSPFIGRLDDKGEDGMQLVRDIVQIYRNYGFETEVLVASIRSKEHVLQAALTGAHVSTVPMKVLEELAKHELTDAGLAKFLEDWKNRKK</sequence>
<evidence type="ECO:0000256" key="12">
    <source>
        <dbReference type="HAMAP-Rule" id="MF_00494"/>
    </source>
</evidence>
<comment type="pathway">
    <text evidence="3 12">Carbohydrate degradation; pentose phosphate pathway; D-glyceraldehyde 3-phosphate and beta-D-fructose 6-phosphate from D-ribose 5-phosphate and D-xylulose 5-phosphate (non-oxidative stage): step 2/3.</text>
</comment>
<comment type="function">
    <text evidence="1 12">Transaldolase is important for the balance of metabolites in the pentose-phosphate pathway.</text>
</comment>
<evidence type="ECO:0000256" key="8">
    <source>
        <dbReference type="ARBA" id="ARBA00023126"/>
    </source>
</evidence>
<accession>A0A832UMA7</accession>
<dbReference type="SUPFAM" id="SSF51569">
    <property type="entry name" value="Aldolase"/>
    <property type="match status" value="1"/>
</dbReference>
<evidence type="ECO:0000256" key="9">
    <source>
        <dbReference type="ARBA" id="ARBA00023270"/>
    </source>
</evidence>
<dbReference type="CDD" id="cd00956">
    <property type="entry name" value="Transaldolase_FSA"/>
    <property type="match status" value="1"/>
</dbReference>
<evidence type="ECO:0000256" key="2">
    <source>
        <dbReference type="ARBA" id="ARBA00004496"/>
    </source>
</evidence>
<feature type="active site" description="Schiff-base intermediate with substrate" evidence="12">
    <location>
        <position position="83"/>
    </location>
</feature>
<protein>
    <recommendedName>
        <fullName evidence="11 12">Probable transaldolase</fullName>
        <ecNumber evidence="5 12">2.2.1.2</ecNumber>
    </recommendedName>
</protein>
<keyword evidence="9 12" id="KW-0704">Schiff base</keyword>
<gene>
    <name evidence="13" type="primary">fsa</name>
    <name evidence="12" type="synonym">tal</name>
    <name evidence="13" type="ORF">H1011_03310</name>
</gene>
<dbReference type="EC" id="2.2.1.2" evidence="5 12"/>
<evidence type="ECO:0000256" key="1">
    <source>
        <dbReference type="ARBA" id="ARBA00003518"/>
    </source>
</evidence>
<proteinExistence type="inferred from homology"/>
<organism evidence="13 14">
    <name type="scientific">Candidatus Undinarchaeum marinum</name>
    <dbReference type="NCBI Taxonomy" id="2756141"/>
    <lineage>
        <taxon>Archaea</taxon>
        <taxon>Candidatus Undinarchaeota</taxon>
        <taxon>Candidatus Undinarchaeia</taxon>
        <taxon>Candidatus Undinarchaeales</taxon>
        <taxon>Candidatus Undinarchaeaceae</taxon>
        <taxon>Candidatus Undinarchaeum</taxon>
    </lineage>
</organism>
<dbReference type="Gene3D" id="3.20.20.70">
    <property type="entry name" value="Aldolase class I"/>
    <property type="match status" value="1"/>
</dbReference>
<evidence type="ECO:0000256" key="10">
    <source>
        <dbReference type="ARBA" id="ARBA00048810"/>
    </source>
</evidence>
<dbReference type="GO" id="GO:0006098">
    <property type="term" value="P:pentose-phosphate shunt"/>
    <property type="evidence" value="ECO:0007669"/>
    <property type="project" value="UniProtKB-UniRule"/>
</dbReference>
<keyword evidence="14" id="KW-1185">Reference proteome</keyword>
<evidence type="ECO:0000256" key="11">
    <source>
        <dbReference type="ARBA" id="ARBA00067532"/>
    </source>
</evidence>
<dbReference type="PANTHER" id="PTHR10683">
    <property type="entry name" value="TRANSALDOLASE"/>
    <property type="match status" value="1"/>
</dbReference>
<dbReference type="UniPathway" id="UPA00115">
    <property type="reaction ID" value="UER00414"/>
</dbReference>
<evidence type="ECO:0000256" key="6">
    <source>
        <dbReference type="ARBA" id="ARBA00022490"/>
    </source>
</evidence>
<evidence type="ECO:0000256" key="5">
    <source>
        <dbReference type="ARBA" id="ARBA00013151"/>
    </source>
</evidence>
<dbReference type="Pfam" id="PF00923">
    <property type="entry name" value="TAL_FSA"/>
    <property type="match status" value="1"/>
</dbReference>
<dbReference type="PROSITE" id="PS00958">
    <property type="entry name" value="TRANSALDOLASE_2"/>
    <property type="match status" value="1"/>
</dbReference>
<dbReference type="FunFam" id="3.20.20.70:FF:000018">
    <property type="entry name" value="Probable transaldolase"/>
    <property type="match status" value="1"/>
</dbReference>
<dbReference type="NCBIfam" id="TIGR00875">
    <property type="entry name" value="fsa_talC_mipB"/>
    <property type="match status" value="1"/>
</dbReference>
<dbReference type="InterPro" id="IPR004731">
    <property type="entry name" value="Transaldolase_3B/F6P_aldolase"/>
</dbReference>
<dbReference type="GO" id="GO:0016832">
    <property type="term" value="F:aldehyde-lyase activity"/>
    <property type="evidence" value="ECO:0007669"/>
    <property type="project" value="InterPro"/>
</dbReference>
<dbReference type="AlphaFoldDB" id="A0A832UMA7"/>
<dbReference type="PANTHER" id="PTHR10683:SF40">
    <property type="entry name" value="FRUCTOSE-6-PHOSPHATE ALDOLASE 1-RELATED"/>
    <property type="match status" value="1"/>
</dbReference>
<comment type="subcellular location">
    <subcellularLocation>
        <location evidence="2 12">Cytoplasm</location>
    </subcellularLocation>
</comment>
<dbReference type="PROSITE" id="PS01054">
    <property type="entry name" value="TRANSALDOLASE_1"/>
    <property type="match status" value="1"/>
</dbReference>
<dbReference type="GO" id="GO:0005737">
    <property type="term" value="C:cytoplasm"/>
    <property type="evidence" value="ECO:0007669"/>
    <property type="project" value="UniProtKB-SubCell"/>
</dbReference>
<keyword evidence="7 12" id="KW-0808">Transferase</keyword>
<dbReference type="InterPro" id="IPR013785">
    <property type="entry name" value="Aldolase_TIM"/>
</dbReference>
<evidence type="ECO:0000313" key="14">
    <source>
        <dbReference type="Proteomes" id="UP000604391"/>
    </source>
</evidence>
<keyword evidence="6 12" id="KW-0963">Cytoplasm</keyword>
<name>A0A832UMA7_9ARCH</name>
<dbReference type="HAMAP" id="MF_00494">
    <property type="entry name" value="Transaldolase_3b"/>
    <property type="match status" value="1"/>
</dbReference>
<dbReference type="InterPro" id="IPR018225">
    <property type="entry name" value="Transaldolase_AS"/>
</dbReference>
<evidence type="ECO:0000313" key="13">
    <source>
        <dbReference type="EMBL" id="HIJ99818.1"/>
    </source>
</evidence>
<evidence type="ECO:0000256" key="3">
    <source>
        <dbReference type="ARBA" id="ARBA00004857"/>
    </source>
</evidence>
<dbReference type="InterPro" id="IPR022999">
    <property type="entry name" value="Transaldolase_3B"/>
</dbReference>
<evidence type="ECO:0000256" key="4">
    <source>
        <dbReference type="ARBA" id="ARBA00005740"/>
    </source>
</evidence>
<dbReference type="Proteomes" id="UP000604391">
    <property type="component" value="Unassembled WGS sequence"/>
</dbReference>
<evidence type="ECO:0000256" key="7">
    <source>
        <dbReference type="ARBA" id="ARBA00022679"/>
    </source>
</evidence>
<keyword evidence="8 12" id="KW-0570">Pentose shunt</keyword>
<dbReference type="InterPro" id="IPR033919">
    <property type="entry name" value="TSA/FSA_arc/bac"/>
</dbReference>
<comment type="similarity">
    <text evidence="4 12">Belongs to the transaldolase family. Type 3B subfamily.</text>
</comment>
<reference evidence="13 14" key="1">
    <citation type="journal article" name="Nat. Commun.">
        <title>Undinarchaeota illuminate DPANN phylogeny and the impact of gene transfer on archaeal evolution.</title>
        <authorList>
            <person name="Dombrowski N."/>
            <person name="Williams T.A."/>
            <person name="Sun J."/>
            <person name="Woodcroft B.J."/>
            <person name="Lee J.H."/>
            <person name="Minh B.Q."/>
            <person name="Rinke C."/>
            <person name="Spang A."/>
        </authorList>
    </citation>
    <scope>NUCLEOTIDE SEQUENCE [LARGE SCALE GENOMIC DNA]</scope>
    <source>
        <strain evidence="13">MAG_bin17</strain>
    </source>
</reference>
<dbReference type="GO" id="GO:0005975">
    <property type="term" value="P:carbohydrate metabolic process"/>
    <property type="evidence" value="ECO:0007669"/>
    <property type="project" value="InterPro"/>
</dbReference>
<dbReference type="EMBL" id="DVAD01000015">
    <property type="protein sequence ID" value="HIJ99818.1"/>
    <property type="molecule type" value="Genomic_DNA"/>
</dbReference>
<dbReference type="InterPro" id="IPR001585">
    <property type="entry name" value="TAL/FSA"/>
</dbReference>
<dbReference type="GO" id="GO:0004801">
    <property type="term" value="F:transaldolase activity"/>
    <property type="evidence" value="ECO:0007669"/>
    <property type="project" value="UniProtKB-UniRule"/>
</dbReference>